<dbReference type="Proteomes" id="UP000790377">
    <property type="component" value="Unassembled WGS sequence"/>
</dbReference>
<dbReference type="EMBL" id="MU267831">
    <property type="protein sequence ID" value="KAH7908307.1"/>
    <property type="molecule type" value="Genomic_DNA"/>
</dbReference>
<proteinExistence type="predicted"/>
<reference evidence="1" key="1">
    <citation type="journal article" date="2021" name="New Phytol.">
        <title>Evolutionary innovations through gain and loss of genes in the ectomycorrhizal Boletales.</title>
        <authorList>
            <person name="Wu G."/>
            <person name="Miyauchi S."/>
            <person name="Morin E."/>
            <person name="Kuo A."/>
            <person name="Drula E."/>
            <person name="Varga T."/>
            <person name="Kohler A."/>
            <person name="Feng B."/>
            <person name="Cao Y."/>
            <person name="Lipzen A."/>
            <person name="Daum C."/>
            <person name="Hundley H."/>
            <person name="Pangilinan J."/>
            <person name="Johnson J."/>
            <person name="Barry K."/>
            <person name="LaButti K."/>
            <person name="Ng V."/>
            <person name="Ahrendt S."/>
            <person name="Min B."/>
            <person name="Choi I.G."/>
            <person name="Park H."/>
            <person name="Plett J.M."/>
            <person name="Magnuson J."/>
            <person name="Spatafora J.W."/>
            <person name="Nagy L.G."/>
            <person name="Henrissat B."/>
            <person name="Grigoriev I.V."/>
            <person name="Yang Z.L."/>
            <person name="Xu J."/>
            <person name="Martin F.M."/>
        </authorList>
    </citation>
    <scope>NUCLEOTIDE SEQUENCE</scope>
    <source>
        <strain evidence="1">ATCC 28755</strain>
    </source>
</reference>
<accession>A0ACB8A506</accession>
<gene>
    <name evidence="1" type="ORF">BJ138DRAFT_1091533</name>
</gene>
<evidence type="ECO:0000313" key="1">
    <source>
        <dbReference type="EMBL" id="KAH7908307.1"/>
    </source>
</evidence>
<protein>
    <submittedName>
        <fullName evidence="1">Uncharacterized protein</fullName>
    </submittedName>
</protein>
<evidence type="ECO:0000313" key="2">
    <source>
        <dbReference type="Proteomes" id="UP000790377"/>
    </source>
</evidence>
<sequence length="643" mass="73763">MSRHMASAGDVSTSHDPQLTENEAEVVLSKSRSRAVKGRRGTLALFPTLSLDIIYEIFQHLSPIDLLHLSRTTKAFRRMLISKSSAFLWRDARQNVDLPACPPDMSEPQYAALAFEPICSGCGKVTSAIMWQFNSRFCVKCRKLKFEDMYWNTNTKAICSKLAMRADQLNSILPEVSGSTKRVGYYIPQLQAFREQIKHLGLPDLESFVANERERTEVINQRAELCNAWYKSIIIARMEELHNLRTKREQAVRANLVARGWQDVIDGVGWERLSLSTIIGQSKEALTPKNWQKIEKPLIAYMAEWKEFLAEERVYSHRRKLFLEIWNYTVAFLVPATIHKCLPLPPDADVCLLSPMDDLIRVPQCPEVPADTFRQMFMVSMPLISERIMEWHIVNIRKLARLLPECDSSGNILALIARLQLATSIFQCKNERGCKWRYAMTYYEVLYHPCLQLRESPPRKNPALRAKDESIARTLNGYSLDLDQVKLHESVQVVANIVTSCGKDPNTTTQQDMSLLNPRLSCELCKYYGMETYMTWTTAVQHGCIHVPQRCKWRMLAANEKNAIISLEGPAVPYLCEPHRFVYRCTRCPRRISSWEAQTLERVLDHLRLLHEVTDPEEGIDYIFDSSIVPVLIPPVTISGNIV</sequence>
<organism evidence="1 2">
    <name type="scientific">Hygrophoropsis aurantiaca</name>
    <dbReference type="NCBI Taxonomy" id="72124"/>
    <lineage>
        <taxon>Eukaryota</taxon>
        <taxon>Fungi</taxon>
        <taxon>Dikarya</taxon>
        <taxon>Basidiomycota</taxon>
        <taxon>Agaricomycotina</taxon>
        <taxon>Agaricomycetes</taxon>
        <taxon>Agaricomycetidae</taxon>
        <taxon>Boletales</taxon>
        <taxon>Coniophorineae</taxon>
        <taxon>Hygrophoropsidaceae</taxon>
        <taxon>Hygrophoropsis</taxon>
    </lineage>
</organism>
<keyword evidence="2" id="KW-1185">Reference proteome</keyword>
<name>A0ACB8A506_9AGAM</name>
<comment type="caution">
    <text evidence="1">The sequence shown here is derived from an EMBL/GenBank/DDBJ whole genome shotgun (WGS) entry which is preliminary data.</text>
</comment>